<feature type="transmembrane region" description="Helical" evidence="6">
    <location>
        <begin position="63"/>
        <end position="86"/>
    </location>
</feature>
<gene>
    <name evidence="7" type="ORF">ACJEBI_15650</name>
</gene>
<dbReference type="Pfam" id="PF03788">
    <property type="entry name" value="LrgA"/>
    <property type="match status" value="1"/>
</dbReference>
<comment type="subcellular location">
    <subcellularLocation>
        <location evidence="1">Cell membrane</location>
        <topology evidence="1">Multi-pass membrane protein</topology>
    </subcellularLocation>
</comment>
<evidence type="ECO:0000256" key="4">
    <source>
        <dbReference type="ARBA" id="ARBA00022989"/>
    </source>
</evidence>
<sequence length="130" mass="14940">MKKVWKFTVQVFILIVIYQIGNWMARIFHLPIPGNVIGIILLFMLLWLKVIKLEQIDLASGWLLKHLGFFFIPISVGLMTLGDIFITKGLSFFFVLIVSAIIGLFFAGKVTQTVMMKNEKEKVNYHDHAL</sequence>
<dbReference type="InterPro" id="IPR005538">
    <property type="entry name" value="LrgA/CidA"/>
</dbReference>
<dbReference type="RefSeq" id="WP_406581470.1">
    <property type="nucleotide sequence ID" value="NZ_JBJHQH010000011.1"/>
</dbReference>
<feature type="transmembrane region" description="Helical" evidence="6">
    <location>
        <begin position="7"/>
        <end position="25"/>
    </location>
</feature>
<proteinExistence type="predicted"/>
<evidence type="ECO:0000256" key="2">
    <source>
        <dbReference type="ARBA" id="ARBA00022475"/>
    </source>
</evidence>
<comment type="caution">
    <text evidence="7">The sequence shown here is derived from an EMBL/GenBank/DDBJ whole genome shotgun (WGS) entry which is preliminary data.</text>
</comment>
<name>A0ABW8RHF0_9BACI</name>
<evidence type="ECO:0000256" key="3">
    <source>
        <dbReference type="ARBA" id="ARBA00022692"/>
    </source>
</evidence>
<dbReference type="Proteomes" id="UP001623041">
    <property type="component" value="Unassembled WGS sequence"/>
</dbReference>
<accession>A0ABW8RHF0</accession>
<dbReference type="EMBL" id="JBJHQH010000011">
    <property type="protein sequence ID" value="MFK9092908.1"/>
    <property type="molecule type" value="Genomic_DNA"/>
</dbReference>
<evidence type="ECO:0000313" key="7">
    <source>
        <dbReference type="EMBL" id="MFK9092908.1"/>
    </source>
</evidence>
<feature type="transmembrane region" description="Helical" evidence="6">
    <location>
        <begin position="31"/>
        <end position="51"/>
    </location>
</feature>
<keyword evidence="3 6" id="KW-0812">Transmembrane</keyword>
<evidence type="ECO:0000256" key="1">
    <source>
        <dbReference type="ARBA" id="ARBA00004651"/>
    </source>
</evidence>
<dbReference type="PANTHER" id="PTHR33931:SF2">
    <property type="entry name" value="HOLIN-LIKE PROTEIN CIDA"/>
    <property type="match status" value="1"/>
</dbReference>
<reference evidence="7 8" key="1">
    <citation type="submission" date="2024-11" db="EMBL/GenBank/DDBJ databases">
        <authorList>
            <person name="Lucas J.A."/>
        </authorList>
    </citation>
    <scope>NUCLEOTIDE SEQUENCE [LARGE SCALE GENOMIC DNA]</scope>
    <source>
        <strain evidence="7 8">Z 5.4</strain>
    </source>
</reference>
<evidence type="ECO:0000256" key="6">
    <source>
        <dbReference type="SAM" id="Phobius"/>
    </source>
</evidence>
<organism evidence="7 8">
    <name type="scientific">Bacillus salipaludis</name>
    <dbReference type="NCBI Taxonomy" id="2547811"/>
    <lineage>
        <taxon>Bacteria</taxon>
        <taxon>Bacillati</taxon>
        <taxon>Bacillota</taxon>
        <taxon>Bacilli</taxon>
        <taxon>Bacillales</taxon>
        <taxon>Bacillaceae</taxon>
        <taxon>Bacillus</taxon>
    </lineage>
</organism>
<keyword evidence="5 6" id="KW-0472">Membrane</keyword>
<evidence type="ECO:0000313" key="8">
    <source>
        <dbReference type="Proteomes" id="UP001623041"/>
    </source>
</evidence>
<keyword evidence="4 6" id="KW-1133">Transmembrane helix</keyword>
<keyword evidence="2" id="KW-1003">Cell membrane</keyword>
<feature type="transmembrane region" description="Helical" evidence="6">
    <location>
        <begin position="92"/>
        <end position="110"/>
    </location>
</feature>
<dbReference type="PANTHER" id="PTHR33931">
    <property type="entry name" value="HOLIN-LIKE PROTEIN CIDA-RELATED"/>
    <property type="match status" value="1"/>
</dbReference>
<keyword evidence="8" id="KW-1185">Reference proteome</keyword>
<protein>
    <submittedName>
        <fullName evidence="7">CidA/LrgA family protein</fullName>
    </submittedName>
</protein>
<evidence type="ECO:0000256" key="5">
    <source>
        <dbReference type="ARBA" id="ARBA00023136"/>
    </source>
</evidence>